<organism evidence="1">
    <name type="scientific">Siphoviridae sp. ctu3K14</name>
    <dbReference type="NCBI Taxonomy" id="2826500"/>
    <lineage>
        <taxon>Viruses</taxon>
        <taxon>Duplodnaviria</taxon>
        <taxon>Heunggongvirae</taxon>
        <taxon>Uroviricota</taxon>
        <taxon>Caudoviricetes</taxon>
    </lineage>
</organism>
<dbReference type="EMBL" id="BK015107">
    <property type="protein sequence ID" value="DAD91210.1"/>
    <property type="molecule type" value="Genomic_DNA"/>
</dbReference>
<reference evidence="1" key="1">
    <citation type="journal article" date="2021" name="Proc. Natl. Acad. Sci. U.S.A.">
        <title>A Catalog of Tens of Thousands of Viruses from Human Metagenomes Reveals Hidden Associations with Chronic Diseases.</title>
        <authorList>
            <person name="Tisza M.J."/>
            <person name="Buck C.B."/>
        </authorList>
    </citation>
    <scope>NUCLEOTIDE SEQUENCE</scope>
    <source>
        <strain evidence="1">Ctu3K14</strain>
    </source>
</reference>
<name>A0A8S5NAE1_9CAUD</name>
<proteinExistence type="predicted"/>
<sequence>MVIQGFSCINMLLLLFLHRVFRVVSFFHYSFAFNL</sequence>
<evidence type="ECO:0000313" key="1">
    <source>
        <dbReference type="EMBL" id="DAD91210.1"/>
    </source>
</evidence>
<protein>
    <submittedName>
        <fullName evidence="1">Uncharacterized protein</fullName>
    </submittedName>
</protein>
<accession>A0A8S5NAE1</accession>